<evidence type="ECO:0000256" key="1">
    <source>
        <dbReference type="ARBA" id="ARBA00005725"/>
    </source>
</evidence>
<dbReference type="GO" id="GO:0009807">
    <property type="term" value="P:lignan biosynthetic process"/>
    <property type="evidence" value="ECO:0000318"/>
    <property type="project" value="GO_Central"/>
</dbReference>
<dbReference type="OMA" id="KSKQMSH"/>
<name>A0A059DBJ1_EUCGR</name>
<dbReference type="InterPro" id="IPR008030">
    <property type="entry name" value="NmrA-like"/>
</dbReference>
<organism evidence="3">
    <name type="scientific">Eucalyptus grandis</name>
    <name type="common">Flooded gum</name>
    <dbReference type="NCBI Taxonomy" id="71139"/>
    <lineage>
        <taxon>Eukaryota</taxon>
        <taxon>Viridiplantae</taxon>
        <taxon>Streptophyta</taxon>
        <taxon>Embryophyta</taxon>
        <taxon>Tracheophyta</taxon>
        <taxon>Spermatophyta</taxon>
        <taxon>Magnoliopsida</taxon>
        <taxon>eudicotyledons</taxon>
        <taxon>Gunneridae</taxon>
        <taxon>Pentapetalae</taxon>
        <taxon>rosids</taxon>
        <taxon>malvids</taxon>
        <taxon>Myrtales</taxon>
        <taxon>Myrtaceae</taxon>
        <taxon>Myrtoideae</taxon>
        <taxon>Eucalypteae</taxon>
        <taxon>Eucalyptus</taxon>
    </lineage>
</organism>
<dbReference type="InterPro" id="IPR050608">
    <property type="entry name" value="NmrA-type/Isoflavone_red_sf"/>
</dbReference>
<dbReference type="Pfam" id="PF05368">
    <property type="entry name" value="NmrA"/>
    <property type="match status" value="1"/>
</dbReference>
<dbReference type="STRING" id="71139.A0A059DBJ1"/>
<dbReference type="Gene3D" id="3.40.50.720">
    <property type="entry name" value="NAD(P)-binding Rossmann-like Domain"/>
    <property type="match status" value="2"/>
</dbReference>
<dbReference type="AlphaFoldDB" id="A0A059DBJ1"/>
<proteinExistence type="inferred from homology"/>
<evidence type="ECO:0000259" key="2">
    <source>
        <dbReference type="Pfam" id="PF05368"/>
    </source>
</evidence>
<sequence length="160" mass="17625">MAEKSKMMVIGGTRYIGKFVMKVSAKSGHPTFALMRESALSDPTKACIIEDFKSSNINIFQVSTQVKDQDMIVAAIKAAGNIKRFLPSEFRNDVDRVYSVEPAKAILAFKGKIRRIVDVKGIPHTYVCCNSFAGYILLTLAQLGATTPPRDKVFISGDEM</sequence>
<dbReference type="InParanoid" id="A0A059DBJ1"/>
<dbReference type="InterPro" id="IPR036291">
    <property type="entry name" value="NAD(P)-bd_dom_sf"/>
</dbReference>
<dbReference type="SUPFAM" id="SSF51735">
    <property type="entry name" value="NAD(P)-binding Rossmann-fold domains"/>
    <property type="match status" value="1"/>
</dbReference>
<protein>
    <recommendedName>
        <fullName evidence="2">NmrA-like domain-containing protein</fullName>
    </recommendedName>
</protein>
<accession>A0A059DBJ1</accession>
<dbReference type="Gene3D" id="3.90.25.10">
    <property type="entry name" value="UDP-galactose 4-epimerase, domain 1"/>
    <property type="match status" value="1"/>
</dbReference>
<dbReference type="GO" id="GO:0050664">
    <property type="term" value="F:oxidoreductase activity, acting on NAD(P)H, oxygen as acceptor"/>
    <property type="evidence" value="ECO:0000318"/>
    <property type="project" value="GO_Central"/>
</dbReference>
<reference evidence="3" key="1">
    <citation type="submission" date="2013-07" db="EMBL/GenBank/DDBJ databases">
        <title>The genome of Eucalyptus grandis.</title>
        <authorList>
            <person name="Schmutz J."/>
            <person name="Hayes R."/>
            <person name="Myburg A."/>
            <person name="Tuskan G."/>
            <person name="Grattapaglia D."/>
            <person name="Rokhsar D.S."/>
        </authorList>
    </citation>
    <scope>NUCLEOTIDE SEQUENCE</scope>
    <source>
        <tissue evidence="3">Leaf extractions</tissue>
    </source>
</reference>
<evidence type="ECO:0000313" key="3">
    <source>
        <dbReference type="EMBL" id="KCW87600.1"/>
    </source>
</evidence>
<dbReference type="Gramene" id="KCW87600">
    <property type="protein sequence ID" value="KCW87600"/>
    <property type="gene ID" value="EUGRSUZ_B04038"/>
</dbReference>
<dbReference type="PANTHER" id="PTHR43349">
    <property type="entry name" value="PINORESINOL REDUCTASE-RELATED"/>
    <property type="match status" value="1"/>
</dbReference>
<comment type="similarity">
    <text evidence="1">Belongs to the NmrA-type oxidoreductase family. Isoflavone reductase subfamily.</text>
</comment>
<feature type="domain" description="NmrA-like" evidence="2">
    <location>
        <begin position="57"/>
        <end position="152"/>
    </location>
</feature>
<gene>
    <name evidence="3" type="ORF">EUGRSUZ_B04038</name>
</gene>
<dbReference type="EMBL" id="KK198754">
    <property type="protein sequence ID" value="KCW87600.1"/>
    <property type="molecule type" value="Genomic_DNA"/>
</dbReference>
<dbReference type="PANTHER" id="PTHR43349:SF35">
    <property type="entry name" value="PHENYLCOUMARAN BENZYLIC ETHER REDUCTASE 1"/>
    <property type="match status" value="1"/>
</dbReference>